<dbReference type="AlphaFoldDB" id="A0A433SMK0"/>
<keyword evidence="1" id="KW-1133">Transmembrane helix</keyword>
<accession>A0A433SMK0</accession>
<sequence length="107" mass="12663">MYEASCELFSPSLIKDVEKMFTALAFTFYFLIHYKLLCCKVGVQMLSIIIKCFYFVERALNKNTDSIYTISADFFSIILLTLDPMKMFVKFPLFFCWLIIIRFPFSK</sequence>
<proteinExistence type="predicted"/>
<comment type="caution">
    <text evidence="2">The sequence shown here is derived from an EMBL/GenBank/DDBJ whole genome shotgun (WGS) entry which is preliminary data.</text>
</comment>
<reference evidence="2 3" key="1">
    <citation type="submission" date="2019-01" db="EMBL/GenBank/DDBJ databases">
        <title>A draft genome assembly of the solar-powered sea slug Elysia chlorotica.</title>
        <authorList>
            <person name="Cai H."/>
            <person name="Li Q."/>
            <person name="Fang X."/>
            <person name="Li J."/>
            <person name="Curtis N.E."/>
            <person name="Altenburger A."/>
            <person name="Shibata T."/>
            <person name="Feng M."/>
            <person name="Maeda T."/>
            <person name="Schwartz J.A."/>
            <person name="Shigenobu S."/>
            <person name="Lundholm N."/>
            <person name="Nishiyama T."/>
            <person name="Yang H."/>
            <person name="Hasebe M."/>
            <person name="Li S."/>
            <person name="Pierce S.K."/>
            <person name="Wang J."/>
        </authorList>
    </citation>
    <scope>NUCLEOTIDE SEQUENCE [LARGE SCALE GENOMIC DNA]</scope>
    <source>
        <strain evidence="2">EC2010</strain>
        <tissue evidence="2">Whole organism of an adult</tissue>
    </source>
</reference>
<dbReference type="Proteomes" id="UP000271974">
    <property type="component" value="Unassembled WGS sequence"/>
</dbReference>
<organism evidence="2 3">
    <name type="scientific">Elysia chlorotica</name>
    <name type="common">Eastern emerald elysia</name>
    <name type="synonym">Sea slug</name>
    <dbReference type="NCBI Taxonomy" id="188477"/>
    <lineage>
        <taxon>Eukaryota</taxon>
        <taxon>Metazoa</taxon>
        <taxon>Spiralia</taxon>
        <taxon>Lophotrochozoa</taxon>
        <taxon>Mollusca</taxon>
        <taxon>Gastropoda</taxon>
        <taxon>Heterobranchia</taxon>
        <taxon>Euthyneura</taxon>
        <taxon>Panpulmonata</taxon>
        <taxon>Sacoglossa</taxon>
        <taxon>Placobranchoidea</taxon>
        <taxon>Plakobranchidae</taxon>
        <taxon>Elysia</taxon>
    </lineage>
</organism>
<keyword evidence="1" id="KW-0812">Transmembrane</keyword>
<keyword evidence="3" id="KW-1185">Reference proteome</keyword>
<evidence type="ECO:0000313" key="3">
    <source>
        <dbReference type="Proteomes" id="UP000271974"/>
    </source>
</evidence>
<evidence type="ECO:0000313" key="2">
    <source>
        <dbReference type="EMBL" id="RUS70391.1"/>
    </source>
</evidence>
<feature type="transmembrane region" description="Helical" evidence="1">
    <location>
        <begin position="88"/>
        <end position="105"/>
    </location>
</feature>
<dbReference type="EMBL" id="RQTK01001420">
    <property type="protein sequence ID" value="RUS70391.1"/>
    <property type="molecule type" value="Genomic_DNA"/>
</dbReference>
<name>A0A433SMK0_ELYCH</name>
<keyword evidence="1" id="KW-0472">Membrane</keyword>
<gene>
    <name evidence="2" type="ORF">EGW08_021851</name>
</gene>
<protein>
    <submittedName>
        <fullName evidence="2">Uncharacterized protein</fullName>
    </submittedName>
</protein>
<feature type="transmembrane region" description="Helical" evidence="1">
    <location>
        <begin position="20"/>
        <end position="43"/>
    </location>
</feature>
<evidence type="ECO:0000256" key="1">
    <source>
        <dbReference type="SAM" id="Phobius"/>
    </source>
</evidence>